<evidence type="ECO:0000256" key="8">
    <source>
        <dbReference type="ARBA" id="ARBA00023065"/>
    </source>
</evidence>
<feature type="transmembrane region" description="Helical" evidence="14">
    <location>
        <begin position="63"/>
        <end position="83"/>
    </location>
</feature>
<dbReference type="InterPro" id="IPR003691">
    <property type="entry name" value="FluC"/>
</dbReference>
<evidence type="ECO:0000256" key="11">
    <source>
        <dbReference type="ARBA" id="ARBA00035120"/>
    </source>
</evidence>
<sequence length="119" mass="12825">MIWVIGIGGSLGAAVRFVVGYLVSKGTRKENVFPLGTWIVNITGSFLLGLITQLHFSNDISEWLWFFGGVGFCGAYTTFSTFGTETITLIESNKINTAAIYVATSILVGIISATIGFYI</sequence>
<evidence type="ECO:0000256" key="9">
    <source>
        <dbReference type="ARBA" id="ARBA00023136"/>
    </source>
</evidence>
<evidence type="ECO:0000256" key="5">
    <source>
        <dbReference type="ARBA" id="ARBA00022723"/>
    </source>
</evidence>
<keyword evidence="4 14" id="KW-0812">Transmembrane</keyword>
<evidence type="ECO:0000256" key="4">
    <source>
        <dbReference type="ARBA" id="ARBA00022692"/>
    </source>
</evidence>
<evidence type="ECO:0000256" key="7">
    <source>
        <dbReference type="ARBA" id="ARBA00023053"/>
    </source>
</evidence>
<keyword evidence="2 14" id="KW-0813">Transport</keyword>
<comment type="catalytic activity">
    <reaction evidence="12">
        <text>fluoride(in) = fluoride(out)</text>
        <dbReference type="Rhea" id="RHEA:76159"/>
        <dbReference type="ChEBI" id="CHEBI:17051"/>
    </reaction>
    <physiologicalReaction direction="left-to-right" evidence="12">
        <dbReference type="Rhea" id="RHEA:76160"/>
    </physiologicalReaction>
</comment>
<gene>
    <name evidence="15" type="primary">crcB2</name>
    <name evidence="14" type="synonym">crcB</name>
    <name evidence="14" type="synonym">fluC</name>
    <name evidence="15" type="ORF">GCM10007063_22930</name>
</gene>
<evidence type="ECO:0000256" key="1">
    <source>
        <dbReference type="ARBA" id="ARBA00004651"/>
    </source>
</evidence>
<keyword evidence="8 14" id="KW-0406">Ion transport</keyword>
<accession>A0A917PYN9</accession>
<feature type="transmembrane region" description="Helical" evidence="14">
    <location>
        <begin position="6"/>
        <end position="23"/>
    </location>
</feature>
<dbReference type="HAMAP" id="MF_00454">
    <property type="entry name" value="FluC"/>
    <property type="match status" value="1"/>
</dbReference>
<comment type="caution">
    <text evidence="15">The sequence shown here is derived from an EMBL/GenBank/DDBJ whole genome shotgun (WGS) entry which is preliminary data.</text>
</comment>
<keyword evidence="3 14" id="KW-1003">Cell membrane</keyword>
<keyword evidence="10 14" id="KW-0407">Ion channel</keyword>
<keyword evidence="6 14" id="KW-1133">Transmembrane helix</keyword>
<feature type="transmembrane region" description="Helical" evidence="14">
    <location>
        <begin position="95"/>
        <end position="118"/>
    </location>
</feature>
<comment type="subcellular location">
    <subcellularLocation>
        <location evidence="1 14">Cell membrane</location>
        <topology evidence="1 14">Multi-pass membrane protein</topology>
    </subcellularLocation>
</comment>
<keyword evidence="7 14" id="KW-0915">Sodium</keyword>
<dbReference type="AlphaFoldDB" id="A0A917PYN9"/>
<evidence type="ECO:0000313" key="15">
    <source>
        <dbReference type="EMBL" id="GGJ99952.1"/>
    </source>
</evidence>
<comment type="activity regulation">
    <text evidence="14">Na(+) is not transported, but it plays an essential structural role and its presence is essential for fluoride channel function.</text>
</comment>
<evidence type="ECO:0000256" key="14">
    <source>
        <dbReference type="HAMAP-Rule" id="MF_00454"/>
    </source>
</evidence>
<reference evidence="15" key="1">
    <citation type="journal article" date="2014" name="Int. J. Syst. Evol. Microbiol.">
        <title>Complete genome sequence of Corynebacterium casei LMG S-19264T (=DSM 44701T), isolated from a smear-ripened cheese.</title>
        <authorList>
            <consortium name="US DOE Joint Genome Institute (JGI-PGF)"/>
            <person name="Walter F."/>
            <person name="Albersmeier A."/>
            <person name="Kalinowski J."/>
            <person name="Ruckert C."/>
        </authorList>
    </citation>
    <scope>NUCLEOTIDE SEQUENCE</scope>
    <source>
        <strain evidence="15">JCM 12580</strain>
    </source>
</reference>
<organism evidence="15 16">
    <name type="scientific">Lentibacillus kapialis</name>
    <dbReference type="NCBI Taxonomy" id="340214"/>
    <lineage>
        <taxon>Bacteria</taxon>
        <taxon>Bacillati</taxon>
        <taxon>Bacillota</taxon>
        <taxon>Bacilli</taxon>
        <taxon>Bacillales</taxon>
        <taxon>Bacillaceae</taxon>
        <taxon>Lentibacillus</taxon>
    </lineage>
</organism>
<dbReference type="GO" id="GO:0005886">
    <property type="term" value="C:plasma membrane"/>
    <property type="evidence" value="ECO:0007669"/>
    <property type="project" value="UniProtKB-SubCell"/>
</dbReference>
<comment type="function">
    <text evidence="13 14">Fluoride-specific ion channel. Important for reducing fluoride concentration in the cell, thus reducing its toxicity.</text>
</comment>
<evidence type="ECO:0000313" key="16">
    <source>
        <dbReference type="Proteomes" id="UP000658382"/>
    </source>
</evidence>
<dbReference type="PANTHER" id="PTHR28259">
    <property type="entry name" value="FLUORIDE EXPORT PROTEIN 1-RELATED"/>
    <property type="match status" value="1"/>
</dbReference>
<keyword evidence="9 14" id="KW-0472">Membrane</keyword>
<proteinExistence type="inferred from homology"/>
<evidence type="ECO:0000256" key="12">
    <source>
        <dbReference type="ARBA" id="ARBA00035585"/>
    </source>
</evidence>
<dbReference type="GO" id="GO:0062054">
    <property type="term" value="F:fluoride channel activity"/>
    <property type="evidence" value="ECO:0007669"/>
    <property type="project" value="UniProtKB-UniRule"/>
</dbReference>
<dbReference type="PANTHER" id="PTHR28259:SF16">
    <property type="entry name" value="FLUORIDE-SPECIFIC ION CHANNEL FLUC 2"/>
    <property type="match status" value="1"/>
</dbReference>
<comment type="similarity">
    <text evidence="11 14">Belongs to the fluoride channel Fluc/FEX (TC 1.A.43) family.</text>
</comment>
<evidence type="ECO:0000256" key="13">
    <source>
        <dbReference type="ARBA" id="ARBA00049940"/>
    </source>
</evidence>
<feature type="binding site" evidence="14">
    <location>
        <position position="77"/>
    </location>
    <ligand>
        <name>Na(+)</name>
        <dbReference type="ChEBI" id="CHEBI:29101"/>
        <note>structural</note>
    </ligand>
</feature>
<evidence type="ECO:0000256" key="6">
    <source>
        <dbReference type="ARBA" id="ARBA00022989"/>
    </source>
</evidence>
<dbReference type="EMBL" id="BMNQ01000034">
    <property type="protein sequence ID" value="GGJ99952.1"/>
    <property type="molecule type" value="Genomic_DNA"/>
</dbReference>
<evidence type="ECO:0000256" key="3">
    <source>
        <dbReference type="ARBA" id="ARBA00022475"/>
    </source>
</evidence>
<dbReference type="RefSeq" id="WP_188633234.1">
    <property type="nucleotide sequence ID" value="NZ_BMNQ01000034.1"/>
</dbReference>
<name>A0A917PYN9_9BACI</name>
<dbReference type="NCBIfam" id="TIGR00494">
    <property type="entry name" value="crcB"/>
    <property type="match status" value="1"/>
</dbReference>
<dbReference type="Pfam" id="PF02537">
    <property type="entry name" value="CRCB"/>
    <property type="match status" value="1"/>
</dbReference>
<keyword evidence="16" id="KW-1185">Reference proteome</keyword>
<protein>
    <recommendedName>
        <fullName evidence="14">Fluoride-specific ion channel FluC</fullName>
    </recommendedName>
</protein>
<feature type="transmembrane region" description="Helical" evidence="14">
    <location>
        <begin position="35"/>
        <end position="57"/>
    </location>
</feature>
<keyword evidence="5 14" id="KW-0479">Metal-binding</keyword>
<feature type="binding site" evidence="14">
    <location>
        <position position="74"/>
    </location>
    <ligand>
        <name>Na(+)</name>
        <dbReference type="ChEBI" id="CHEBI:29101"/>
        <note>structural</note>
    </ligand>
</feature>
<dbReference type="GO" id="GO:0046872">
    <property type="term" value="F:metal ion binding"/>
    <property type="evidence" value="ECO:0007669"/>
    <property type="project" value="UniProtKB-KW"/>
</dbReference>
<dbReference type="Proteomes" id="UP000658382">
    <property type="component" value="Unassembled WGS sequence"/>
</dbReference>
<reference evidence="15" key="2">
    <citation type="submission" date="2020-09" db="EMBL/GenBank/DDBJ databases">
        <authorList>
            <person name="Sun Q."/>
            <person name="Ohkuma M."/>
        </authorList>
    </citation>
    <scope>NUCLEOTIDE SEQUENCE</scope>
    <source>
        <strain evidence="15">JCM 12580</strain>
    </source>
</reference>
<evidence type="ECO:0000256" key="10">
    <source>
        <dbReference type="ARBA" id="ARBA00023303"/>
    </source>
</evidence>
<dbReference type="GO" id="GO:0140114">
    <property type="term" value="P:cellular detoxification of fluoride"/>
    <property type="evidence" value="ECO:0007669"/>
    <property type="project" value="UniProtKB-UniRule"/>
</dbReference>
<evidence type="ECO:0000256" key="2">
    <source>
        <dbReference type="ARBA" id="ARBA00022448"/>
    </source>
</evidence>